<dbReference type="InterPro" id="IPR013644">
    <property type="entry name" value="DXP_reductoisomerase_C"/>
</dbReference>
<feature type="binding site" evidence="9">
    <location>
        <position position="196"/>
    </location>
    <ligand>
        <name>1-deoxy-D-xylulose 5-phosphate</name>
        <dbReference type="ChEBI" id="CHEBI:57792"/>
    </ligand>
</feature>
<dbReference type="InterPro" id="IPR013512">
    <property type="entry name" value="DXP_reductoisomerase_N"/>
</dbReference>
<evidence type="ECO:0000256" key="9">
    <source>
        <dbReference type="HAMAP-Rule" id="MF_00183"/>
    </source>
</evidence>
<keyword evidence="6 9" id="KW-0464">Manganese</keyword>
<comment type="caution">
    <text evidence="13">The sequence shown here is derived from an EMBL/GenBank/DDBJ whole genome shotgun (WGS) entry which is preliminary data.</text>
</comment>
<feature type="binding site" evidence="9">
    <location>
        <position position="12"/>
    </location>
    <ligand>
        <name>NADPH</name>
        <dbReference type="ChEBI" id="CHEBI:57783"/>
    </ligand>
</feature>
<evidence type="ECO:0000256" key="4">
    <source>
        <dbReference type="ARBA" id="ARBA00022857"/>
    </source>
</evidence>
<comment type="function">
    <text evidence="9">Catalyzes the NADPH-dependent rearrangement and reduction of 1-deoxy-D-xylulose-5-phosphate (DXP) to 2-C-methyl-D-erythritol 4-phosphate (MEP).</text>
</comment>
<dbReference type="InterPro" id="IPR036291">
    <property type="entry name" value="NAD(P)-bd_dom_sf"/>
</dbReference>
<comment type="cofactor">
    <cofactor evidence="9">
        <name>Mg(2+)</name>
        <dbReference type="ChEBI" id="CHEBI:18420"/>
    </cofactor>
    <cofactor evidence="9">
        <name>Mn(2+)</name>
        <dbReference type="ChEBI" id="CHEBI:29035"/>
    </cofactor>
</comment>
<feature type="binding site" evidence="9">
    <location>
        <position position="218"/>
    </location>
    <ligand>
        <name>1-deoxy-D-xylulose 5-phosphate</name>
        <dbReference type="ChEBI" id="CHEBI:57792"/>
    </ligand>
</feature>
<evidence type="ECO:0000256" key="5">
    <source>
        <dbReference type="ARBA" id="ARBA00023002"/>
    </source>
</evidence>
<feature type="binding site" evidence="9">
    <location>
        <position position="214"/>
    </location>
    <ligand>
        <name>1-deoxy-D-xylulose 5-phosphate</name>
        <dbReference type="ChEBI" id="CHEBI:57792"/>
    </ligand>
</feature>
<keyword evidence="7 9" id="KW-0414">Isoprene biosynthesis</keyword>
<name>A0ABQ5PZY2_9BACT</name>
<feature type="binding site" evidence="9">
    <location>
        <position position="36"/>
    </location>
    <ligand>
        <name>NADPH</name>
        <dbReference type="ChEBI" id="CHEBI:57783"/>
    </ligand>
</feature>
<feature type="binding site" evidence="9">
    <location>
        <position position="38"/>
    </location>
    <ligand>
        <name>NADPH</name>
        <dbReference type="ChEBI" id="CHEBI:57783"/>
    </ligand>
</feature>
<evidence type="ECO:0000256" key="8">
    <source>
        <dbReference type="ARBA" id="ARBA00048543"/>
    </source>
</evidence>
<feature type="binding site" evidence="9">
    <location>
        <position position="173"/>
    </location>
    <ligand>
        <name>1-deoxy-D-xylulose 5-phosphate</name>
        <dbReference type="ChEBI" id="CHEBI:57792"/>
    </ligand>
</feature>
<dbReference type="Gene3D" id="3.40.50.720">
    <property type="entry name" value="NAD(P)-binding Rossmann-like Domain"/>
    <property type="match status" value="1"/>
</dbReference>
<evidence type="ECO:0000256" key="2">
    <source>
        <dbReference type="ARBA" id="ARBA00006825"/>
    </source>
</evidence>
<feature type="binding site" evidence="9">
    <location>
        <position position="148"/>
    </location>
    <ligand>
        <name>1-deoxy-D-xylulose 5-phosphate</name>
        <dbReference type="ChEBI" id="CHEBI:57792"/>
    </ligand>
</feature>
<feature type="binding site" evidence="9">
    <location>
        <position position="11"/>
    </location>
    <ligand>
        <name>NADPH</name>
        <dbReference type="ChEBI" id="CHEBI:57783"/>
    </ligand>
</feature>
<evidence type="ECO:0000256" key="3">
    <source>
        <dbReference type="ARBA" id="ARBA00022723"/>
    </source>
</evidence>
<dbReference type="InterPro" id="IPR003821">
    <property type="entry name" value="DXP_reductoisomerase"/>
</dbReference>
<comment type="catalytic activity">
    <reaction evidence="8">
        <text>2-C-methyl-D-erythritol 4-phosphate + NADP(+) = 1-deoxy-D-xylulose 5-phosphate + NADPH + H(+)</text>
        <dbReference type="Rhea" id="RHEA:13717"/>
        <dbReference type="ChEBI" id="CHEBI:15378"/>
        <dbReference type="ChEBI" id="CHEBI:57783"/>
        <dbReference type="ChEBI" id="CHEBI:57792"/>
        <dbReference type="ChEBI" id="CHEBI:58262"/>
        <dbReference type="ChEBI" id="CHEBI:58349"/>
        <dbReference type="EC" id="1.1.1.267"/>
    </reaction>
    <physiologicalReaction direction="right-to-left" evidence="8">
        <dbReference type="Rhea" id="RHEA:13719"/>
    </physiologicalReaction>
</comment>
<dbReference type="PANTHER" id="PTHR30525:SF0">
    <property type="entry name" value="1-DEOXY-D-XYLULOSE 5-PHOSPHATE REDUCTOISOMERASE, CHLOROPLASTIC"/>
    <property type="match status" value="1"/>
</dbReference>
<feature type="binding site" evidence="9">
    <location>
        <position position="202"/>
    </location>
    <ligand>
        <name>NADPH</name>
        <dbReference type="ChEBI" id="CHEBI:57783"/>
    </ligand>
</feature>
<proteinExistence type="inferred from homology"/>
<evidence type="ECO:0000256" key="1">
    <source>
        <dbReference type="ARBA" id="ARBA00005094"/>
    </source>
</evidence>
<feature type="binding site" evidence="9">
    <location>
        <position position="123"/>
    </location>
    <ligand>
        <name>NADPH</name>
        <dbReference type="ChEBI" id="CHEBI:57783"/>
    </ligand>
</feature>
<feature type="binding site" evidence="9">
    <location>
        <position position="37"/>
    </location>
    <ligand>
        <name>NADPH</name>
        <dbReference type="ChEBI" id="CHEBI:57783"/>
    </ligand>
</feature>
<keyword evidence="4 9" id="KW-0521">NADP</keyword>
<dbReference type="InterPro" id="IPR036169">
    <property type="entry name" value="DXPR_C_sf"/>
</dbReference>
<evidence type="ECO:0000259" key="12">
    <source>
        <dbReference type="Pfam" id="PF13288"/>
    </source>
</evidence>
<feature type="binding site" evidence="9">
    <location>
        <position position="122"/>
    </location>
    <ligand>
        <name>1-deoxy-D-xylulose 5-phosphate</name>
        <dbReference type="ChEBI" id="CHEBI:57792"/>
    </ligand>
</feature>
<keyword evidence="3 9" id="KW-0479">Metal-binding</keyword>
<feature type="binding site" evidence="9">
    <location>
        <position position="215"/>
    </location>
    <ligand>
        <name>1-deoxy-D-xylulose 5-phosphate</name>
        <dbReference type="ChEBI" id="CHEBI:57792"/>
    </ligand>
</feature>
<dbReference type="Pfam" id="PF13288">
    <property type="entry name" value="DXPR_C"/>
    <property type="match status" value="1"/>
</dbReference>
<feature type="binding site" evidence="9">
    <location>
        <position position="13"/>
    </location>
    <ligand>
        <name>NADPH</name>
        <dbReference type="ChEBI" id="CHEBI:57783"/>
    </ligand>
</feature>
<comment type="pathway">
    <text evidence="1 9">Isoprenoid biosynthesis; isopentenyl diphosphate biosynthesis via DXP pathway; isopentenyl diphosphate from 1-deoxy-D-xylulose 5-phosphate: step 1/6.</text>
</comment>
<dbReference type="Proteomes" id="UP001165044">
    <property type="component" value="Unassembled WGS sequence"/>
</dbReference>
<feature type="domain" description="1-deoxy-D-xylulose 5-phosphate reductoisomerase N-terminal" evidence="10">
    <location>
        <begin position="4"/>
        <end position="129"/>
    </location>
</feature>
<feature type="binding site" evidence="9">
    <location>
        <position position="149"/>
    </location>
    <ligand>
        <name>1-deoxy-D-xylulose 5-phosphate</name>
        <dbReference type="ChEBI" id="CHEBI:57792"/>
    </ligand>
</feature>
<evidence type="ECO:0000256" key="6">
    <source>
        <dbReference type="ARBA" id="ARBA00023211"/>
    </source>
</evidence>
<dbReference type="RefSeq" id="WP_285609052.1">
    <property type="nucleotide sequence ID" value="NZ_BSDC01000002.1"/>
</dbReference>
<sequence>MRHLALLGSTGSIGTSTLDVVRAHPDRLSVVALAGGRNRDLLRAQCDVFRPRCVSVGSKEDAEWLRSALAYRPEVHWGDDGLLACALHADADTVVAAIVGSAGLASTEAALRAGRRVCVANKESLVVGGALMHEAALAGGGELLPVDSEHAALHQLLDGREPATIREVRITASGGPFRDWPLARIQAATIEEALNHPTWKMGPKITIDSATLMNKGLEVIEASVLFGLTPDQVAVTVHPQSQVHAMVGFHDGSYQLQVCANDMKLPIQYCLLYPDKQPGPVAPYPWEEARAWTFEAPDLERFPCLGLAFAALREGGTAPALLNAANEVAVAAFLQGQLRFWDIQACNRDLLDRIPAGPIESLPQVLDADRAARRHAEGWVRARVRSFGCP</sequence>
<evidence type="ECO:0000256" key="7">
    <source>
        <dbReference type="ARBA" id="ARBA00023229"/>
    </source>
</evidence>
<evidence type="ECO:0000313" key="13">
    <source>
        <dbReference type="EMBL" id="GLH67729.1"/>
    </source>
</evidence>
<dbReference type="EMBL" id="BSDC01000002">
    <property type="protein sequence ID" value="GLH67729.1"/>
    <property type="molecule type" value="Genomic_DNA"/>
</dbReference>
<keyword evidence="14" id="KW-1185">Reference proteome</keyword>
<feature type="binding site" evidence="9">
    <location>
        <position position="121"/>
    </location>
    <ligand>
        <name>NADPH</name>
        <dbReference type="ChEBI" id="CHEBI:57783"/>
    </ligand>
</feature>
<feature type="binding site" evidence="9">
    <location>
        <position position="149"/>
    </location>
    <ligand>
        <name>Mn(2+)</name>
        <dbReference type="ChEBI" id="CHEBI:29035"/>
    </ligand>
</feature>
<dbReference type="PIRSF" id="PIRSF006205">
    <property type="entry name" value="Dxp_reductismrs"/>
    <property type="match status" value="1"/>
</dbReference>
<reference evidence="13" key="1">
    <citation type="journal article" date="2023" name="Antonie Van Leeuwenhoek">
        <title>Mesoterricola silvestris gen. nov., sp. nov., Mesoterricola sediminis sp. nov., Geothrix oryzae sp. nov., Geothrix edaphica sp. nov., Geothrix rubra sp. nov., and Geothrix limicola sp. nov., six novel members of Acidobacteriota isolated from soils.</title>
        <authorList>
            <person name="Itoh H."/>
            <person name="Sugisawa Y."/>
            <person name="Mise K."/>
            <person name="Xu Z."/>
            <person name="Kuniyasu M."/>
            <person name="Ushijima N."/>
            <person name="Kawano K."/>
            <person name="Kobayashi E."/>
            <person name="Shiratori Y."/>
            <person name="Masuda Y."/>
            <person name="Senoo K."/>
        </authorList>
    </citation>
    <scope>NUCLEOTIDE SEQUENCE</scope>
    <source>
        <strain evidence="13">Red802</strain>
    </source>
</reference>
<evidence type="ECO:0000259" key="10">
    <source>
        <dbReference type="Pfam" id="PF02670"/>
    </source>
</evidence>
<dbReference type="InterPro" id="IPR026877">
    <property type="entry name" value="DXPR_C"/>
</dbReference>
<organism evidence="13 14">
    <name type="scientific">Geothrix edaphica</name>
    <dbReference type="NCBI Taxonomy" id="2927976"/>
    <lineage>
        <taxon>Bacteria</taxon>
        <taxon>Pseudomonadati</taxon>
        <taxon>Acidobacteriota</taxon>
        <taxon>Holophagae</taxon>
        <taxon>Holophagales</taxon>
        <taxon>Holophagaceae</taxon>
        <taxon>Geothrix</taxon>
    </lineage>
</organism>
<dbReference type="Gene3D" id="1.10.1740.10">
    <property type="match status" value="1"/>
</dbReference>
<dbReference type="SUPFAM" id="SSF69055">
    <property type="entry name" value="1-deoxy-D-xylulose-5-phosphate reductoisomerase, C-terminal domain"/>
    <property type="match status" value="1"/>
</dbReference>
<protein>
    <recommendedName>
        <fullName evidence="9">1-deoxy-D-xylulose 5-phosphate reductoisomerase</fullName>
        <shortName evidence="9">DXP reductoisomerase</shortName>
        <ecNumber evidence="9">1.1.1.267</ecNumber>
    </recommendedName>
    <alternativeName>
        <fullName evidence="9">1-deoxyxylulose-5-phosphate reductoisomerase</fullName>
    </alternativeName>
    <alternativeName>
        <fullName evidence="9">2-C-methyl-D-erythritol 4-phosphate synthase</fullName>
    </alternativeName>
</protein>
<dbReference type="SUPFAM" id="SSF55347">
    <property type="entry name" value="Glyceraldehyde-3-phosphate dehydrogenase-like, C-terminal domain"/>
    <property type="match status" value="1"/>
</dbReference>
<keyword evidence="9" id="KW-0460">Magnesium</keyword>
<feature type="binding site" evidence="9">
    <location>
        <position position="209"/>
    </location>
    <ligand>
        <name>1-deoxy-D-xylulose 5-phosphate</name>
        <dbReference type="ChEBI" id="CHEBI:57792"/>
    </ligand>
</feature>
<feature type="binding site" evidence="9">
    <location>
        <position position="10"/>
    </location>
    <ligand>
        <name>NADPH</name>
        <dbReference type="ChEBI" id="CHEBI:57783"/>
    </ligand>
</feature>
<feature type="domain" description="1-deoxy-D-xylulose 5-phosphate reductoisomerase C-terminal" evidence="11">
    <location>
        <begin position="143"/>
        <end position="226"/>
    </location>
</feature>
<keyword evidence="5 9" id="KW-0560">Oxidoreductase</keyword>
<dbReference type="PANTHER" id="PTHR30525">
    <property type="entry name" value="1-DEOXY-D-XYLULOSE 5-PHOSPHATE REDUCTOISOMERASE"/>
    <property type="match status" value="1"/>
</dbReference>
<feature type="binding site" evidence="9">
    <location>
        <position position="218"/>
    </location>
    <ligand>
        <name>Mn(2+)</name>
        <dbReference type="ChEBI" id="CHEBI:29035"/>
    </ligand>
</feature>
<accession>A0ABQ5PZY2</accession>
<dbReference type="SUPFAM" id="SSF51735">
    <property type="entry name" value="NAD(P)-binding Rossmann-fold domains"/>
    <property type="match status" value="1"/>
</dbReference>
<evidence type="ECO:0000313" key="14">
    <source>
        <dbReference type="Proteomes" id="UP001165044"/>
    </source>
</evidence>
<dbReference type="EC" id="1.1.1.267" evidence="9"/>
<dbReference type="HAMAP" id="MF_00183">
    <property type="entry name" value="DXP_reductoisom"/>
    <property type="match status" value="1"/>
</dbReference>
<evidence type="ECO:0000259" key="11">
    <source>
        <dbReference type="Pfam" id="PF08436"/>
    </source>
</evidence>
<comment type="similarity">
    <text evidence="2 9">Belongs to the DXR family.</text>
</comment>
<feature type="binding site" evidence="9">
    <location>
        <position position="147"/>
    </location>
    <ligand>
        <name>Mn(2+)</name>
        <dbReference type="ChEBI" id="CHEBI:29035"/>
    </ligand>
</feature>
<dbReference type="Pfam" id="PF08436">
    <property type="entry name" value="DXP_redisom_C"/>
    <property type="match status" value="1"/>
</dbReference>
<dbReference type="Pfam" id="PF02670">
    <property type="entry name" value="DXP_reductoisom"/>
    <property type="match status" value="1"/>
</dbReference>
<gene>
    <name evidence="9 13" type="primary">dxr</name>
    <name evidence="13" type="ORF">GETHED_20930</name>
</gene>
<feature type="domain" description="DXP reductoisomerase C-terminal" evidence="12">
    <location>
        <begin position="261"/>
        <end position="374"/>
    </location>
</feature>
<dbReference type="NCBIfam" id="TIGR00243">
    <property type="entry name" value="Dxr"/>
    <property type="match status" value="1"/>
</dbReference>